<evidence type="ECO:0000256" key="1">
    <source>
        <dbReference type="ARBA" id="ARBA00009981"/>
    </source>
</evidence>
<sequence length="70" mass="7863">MFELLEQTNKYNGPVNISTKSGNAAIISQEDHNGLMETVYLSSIPQLREKIVEGLSTSLDECLPENEVHW</sequence>
<name>A0A3E4UA89_9FIRM</name>
<comment type="similarity">
    <text evidence="1">Belongs to the phD/YefM antitoxin family.</text>
</comment>
<dbReference type="Gene3D" id="3.40.1620.10">
    <property type="entry name" value="YefM-like domain"/>
    <property type="match status" value="1"/>
</dbReference>
<dbReference type="Proteomes" id="UP000261257">
    <property type="component" value="Unassembled WGS sequence"/>
</dbReference>
<accession>A0A3E4UA89</accession>
<protein>
    <submittedName>
        <fullName evidence="2">Type II toxin-antitoxin system Phd/YefM family antitoxin</fullName>
    </submittedName>
</protein>
<dbReference type="EMBL" id="QSSQ01000008">
    <property type="protein sequence ID" value="RGM05026.1"/>
    <property type="molecule type" value="Genomic_DNA"/>
</dbReference>
<comment type="caution">
    <text evidence="2">The sequence shown here is derived from an EMBL/GenBank/DDBJ whole genome shotgun (WGS) entry which is preliminary data.</text>
</comment>
<dbReference type="AlphaFoldDB" id="A0A3E4UA89"/>
<reference evidence="2 3" key="1">
    <citation type="submission" date="2018-08" db="EMBL/GenBank/DDBJ databases">
        <title>A genome reference for cultivated species of the human gut microbiota.</title>
        <authorList>
            <person name="Zou Y."/>
            <person name="Xue W."/>
            <person name="Luo G."/>
        </authorList>
    </citation>
    <scope>NUCLEOTIDE SEQUENCE [LARGE SCALE GENOMIC DNA]</scope>
    <source>
        <strain evidence="2 3">TF05-11AC</strain>
    </source>
</reference>
<evidence type="ECO:0000313" key="2">
    <source>
        <dbReference type="EMBL" id="RGM05026.1"/>
    </source>
</evidence>
<proteinExistence type="inferred from homology"/>
<gene>
    <name evidence="2" type="ORF">DXC39_12010</name>
</gene>
<dbReference type="SUPFAM" id="SSF143120">
    <property type="entry name" value="YefM-like"/>
    <property type="match status" value="1"/>
</dbReference>
<organism evidence="2 3">
    <name type="scientific">Hungatella hathewayi</name>
    <dbReference type="NCBI Taxonomy" id="154046"/>
    <lineage>
        <taxon>Bacteria</taxon>
        <taxon>Bacillati</taxon>
        <taxon>Bacillota</taxon>
        <taxon>Clostridia</taxon>
        <taxon>Lachnospirales</taxon>
        <taxon>Lachnospiraceae</taxon>
        <taxon>Hungatella</taxon>
    </lineage>
</organism>
<evidence type="ECO:0000313" key="3">
    <source>
        <dbReference type="Proteomes" id="UP000261257"/>
    </source>
</evidence>
<dbReference type="InterPro" id="IPR036165">
    <property type="entry name" value="YefM-like_sf"/>
</dbReference>